<dbReference type="EMBL" id="AP017924">
    <property type="protein sequence ID" value="BAW19117.1"/>
    <property type="molecule type" value="Genomic_DNA"/>
</dbReference>
<dbReference type="Proteomes" id="UP000222831">
    <property type="component" value="Segment"/>
</dbReference>
<dbReference type="KEGG" id="vg:40074538"/>
<reference evidence="2 3" key="1">
    <citation type="submission" date="2016-12" db="EMBL/GenBank/DDBJ databases">
        <title>Characterization of two jumbo phages RP12 and RP31 infecting the phytopathogen Ralstonia solanacearum.</title>
        <authorList>
            <person name="Kawasaki T."/>
            <person name="Yoshikawa G."/>
            <person name="Ogata H."/>
            <person name="Yamada T."/>
        </authorList>
    </citation>
    <scope>NUCLEOTIDE SEQUENCE [LARGE SCALE GENOMIC DNA]</scope>
    <source>
        <strain evidence="2 3">RP12</strain>
    </source>
</reference>
<protein>
    <recommendedName>
        <fullName evidence="4">Tail fiber protein</fullName>
    </recommendedName>
</protein>
<evidence type="ECO:0008006" key="4">
    <source>
        <dbReference type="Google" id="ProtNLM"/>
    </source>
</evidence>
<organism evidence="2 3">
    <name type="scientific">Ralstonia phage RP12</name>
    <dbReference type="NCBI Taxonomy" id="1923889"/>
    <lineage>
        <taxon>Viruses</taxon>
        <taxon>Duplodnaviria</taxon>
        <taxon>Heunggongvirae</taxon>
        <taxon>Uroviricota</taxon>
        <taxon>Caudoviricetes</taxon>
        <taxon>Chimalliviridae</taxon>
        <taxon>Ripduovirus</taxon>
        <taxon>Ripduovirus RP12</taxon>
    </lineage>
</organism>
<dbReference type="GeneID" id="40074538"/>
<proteinExistence type="predicted"/>
<evidence type="ECO:0000313" key="2">
    <source>
        <dbReference type="EMBL" id="BAW19117.1"/>
    </source>
</evidence>
<keyword evidence="3" id="KW-1185">Reference proteome</keyword>
<accession>A0A1L7N0W7</accession>
<sequence length="170" mass="17085">MTFPVNGKALASQGYVDGKVAAIPAGPQGPAGPAGPQGVQGATGATGSQGIQGPAGPSTYDFHNFINGKPLVQEILMRAISVRTVKILAGCPGSFAFCSIAASASFDIAIMKNGVQVGTLNFAANATNGTFTLATDLLLNPGDQFAMKCLPSTQDATLTDLTIAILANTA</sequence>
<name>A0A1L7N0W7_9CAUD</name>
<feature type="compositionally biased region" description="Low complexity" evidence="1">
    <location>
        <begin position="34"/>
        <end position="52"/>
    </location>
</feature>
<dbReference type="RefSeq" id="YP_009598836.1">
    <property type="nucleotide sequence ID" value="NC_041911.1"/>
</dbReference>
<feature type="region of interest" description="Disordered" evidence="1">
    <location>
        <begin position="26"/>
        <end position="53"/>
    </location>
</feature>
<evidence type="ECO:0000313" key="3">
    <source>
        <dbReference type="Proteomes" id="UP000222831"/>
    </source>
</evidence>
<evidence type="ECO:0000256" key="1">
    <source>
        <dbReference type="SAM" id="MobiDB-lite"/>
    </source>
</evidence>